<proteinExistence type="predicted"/>
<dbReference type="EMBL" id="CP003333">
    <property type="protein sequence ID" value="AFL69751.1"/>
    <property type="molecule type" value="Genomic_DNA"/>
</dbReference>
<dbReference type="OrthoDB" id="5362175at2"/>
<name>I3Y0M7_SULBS</name>
<dbReference type="Proteomes" id="UP000006176">
    <property type="component" value="Chromosome"/>
</dbReference>
<dbReference type="AlphaFoldDB" id="I3Y0M7"/>
<reference evidence="1 2" key="1">
    <citation type="submission" date="2012-06" db="EMBL/GenBank/DDBJ databases">
        <title>Complete sequence of Sulfurospirillum barnesii SES-3.</title>
        <authorList>
            <consortium name="US DOE Joint Genome Institute"/>
            <person name="Lucas S."/>
            <person name="Han J."/>
            <person name="Lapidus A."/>
            <person name="Cheng J.-F."/>
            <person name="Goodwin L."/>
            <person name="Pitluck S."/>
            <person name="Peters L."/>
            <person name="Ovchinnikova G."/>
            <person name="Lu M."/>
            <person name="Detter J.C."/>
            <person name="Han C."/>
            <person name="Tapia R."/>
            <person name="Land M."/>
            <person name="Hauser L."/>
            <person name="Kyrpides N."/>
            <person name="Ivanova N."/>
            <person name="Pagani I."/>
            <person name="Stolz J."/>
            <person name="Arkin A."/>
            <person name="Dehal P."/>
            <person name="Oremland R."/>
            <person name="Saltikov C."/>
            <person name="Basu P."/>
            <person name="Hollibaugh J."/>
            <person name="Newman D."/>
            <person name="Stolyar S."/>
            <person name="Hazen T."/>
            <person name="Woyke T."/>
        </authorList>
    </citation>
    <scope>NUCLEOTIDE SEQUENCE [LARGE SCALE GENOMIC DNA]</scope>
    <source>
        <strain evidence="2">ATCC 700032 / DSM 10660 / SES-3</strain>
    </source>
</reference>
<organism evidence="1 2">
    <name type="scientific">Sulfurospirillum barnesii (strain ATCC 700032 / DSM 10660 / SES-3)</name>
    <dbReference type="NCBI Taxonomy" id="760154"/>
    <lineage>
        <taxon>Bacteria</taxon>
        <taxon>Pseudomonadati</taxon>
        <taxon>Campylobacterota</taxon>
        <taxon>Epsilonproteobacteria</taxon>
        <taxon>Campylobacterales</taxon>
        <taxon>Sulfurospirillaceae</taxon>
        <taxon>Sulfurospirillum</taxon>
    </lineage>
</organism>
<accession>I3Y0M7</accession>
<evidence type="ECO:0000313" key="2">
    <source>
        <dbReference type="Proteomes" id="UP000006176"/>
    </source>
</evidence>
<dbReference type="eggNOG" id="ENOG5032JZY">
    <property type="taxonomic scope" value="Bacteria"/>
</dbReference>
<sequence length="114" mass="12161">MAKTLIYNTLGATTKSFSVPADDTSASAFCSAMLDGEYEGFVKKSESGTDTGITGYHDVRVQVSNDTGSKTYFGFLAKIGVTDVEIQNALIGKTFNGVKADKLFVQMREVKVGA</sequence>
<dbReference type="HOGENOM" id="CLU_170423_0_0_7"/>
<dbReference type="RefSeq" id="WP_014770614.1">
    <property type="nucleotide sequence ID" value="NC_018002.1"/>
</dbReference>
<dbReference type="KEGG" id="sba:Sulba_2484"/>
<keyword evidence="2" id="KW-1185">Reference proteome</keyword>
<dbReference type="PATRIC" id="fig|760154.4.peg.2483"/>
<protein>
    <submittedName>
        <fullName evidence="1">Uncharacterized protein</fullName>
    </submittedName>
</protein>
<evidence type="ECO:0000313" key="1">
    <source>
        <dbReference type="EMBL" id="AFL69751.1"/>
    </source>
</evidence>
<dbReference type="STRING" id="760154.Sulba_2484"/>
<gene>
    <name evidence="1" type="ordered locus">Sulba_2484</name>
</gene>